<comment type="function">
    <text evidence="1">May play a role in the correct development and proper functioning of the peripheral and central nervous system and be involved in cell adhesion and intercellular communication.</text>
</comment>
<dbReference type="CDD" id="cd00054">
    <property type="entry name" value="EGF_CA"/>
    <property type="match status" value="2"/>
</dbReference>
<dbReference type="PANTHER" id="PTHR15036:SF46">
    <property type="entry name" value="CONTACTIN-ASSOCIATED PROTEIN-LIKE 5"/>
    <property type="match status" value="1"/>
</dbReference>
<dbReference type="PANTHER" id="PTHR15036">
    <property type="entry name" value="PIKACHURIN-LIKE PROTEIN"/>
    <property type="match status" value="1"/>
</dbReference>
<protein>
    <submittedName>
        <fullName evidence="17">Contactin-associated protein-like 5</fullName>
    </submittedName>
</protein>
<keyword evidence="18" id="KW-1185">Reference proteome</keyword>
<comment type="subcellular location">
    <subcellularLocation>
        <location evidence="2">Membrane</location>
        <topology evidence="2">Single-pass type I membrane protein</topology>
    </subcellularLocation>
</comment>
<dbReference type="PROSITE" id="PS50022">
    <property type="entry name" value="FA58C_3"/>
    <property type="match status" value="1"/>
</dbReference>
<evidence type="ECO:0000256" key="6">
    <source>
        <dbReference type="ARBA" id="ARBA00022729"/>
    </source>
</evidence>
<feature type="domain" description="EGF-like" evidence="15">
    <location>
        <begin position="796"/>
        <end position="834"/>
    </location>
</feature>
<dbReference type="InterPro" id="IPR000742">
    <property type="entry name" value="EGF"/>
</dbReference>
<dbReference type="InterPro" id="IPR000421">
    <property type="entry name" value="FA58C"/>
</dbReference>
<evidence type="ECO:0000256" key="7">
    <source>
        <dbReference type="ARBA" id="ARBA00022737"/>
    </source>
</evidence>
<dbReference type="Pfam" id="PF00008">
    <property type="entry name" value="EGF"/>
    <property type="match status" value="2"/>
</dbReference>
<keyword evidence="6" id="KW-0732">Signal</keyword>
<dbReference type="FunFam" id="2.10.25.10:FF:000015">
    <property type="entry name" value="neurexin-1 isoform X1"/>
    <property type="match status" value="1"/>
</dbReference>
<dbReference type="SUPFAM" id="SSF49899">
    <property type="entry name" value="Concanavalin A-like lectins/glucanases"/>
    <property type="match status" value="4"/>
</dbReference>
<evidence type="ECO:0000259" key="13">
    <source>
        <dbReference type="PROSITE" id="PS50022"/>
    </source>
</evidence>
<evidence type="ECO:0000256" key="9">
    <source>
        <dbReference type="ARBA" id="ARBA00023136"/>
    </source>
</evidence>
<evidence type="ECO:0000313" key="17">
    <source>
        <dbReference type="Ensembl" id="ENSSANP00000097775.1"/>
    </source>
</evidence>
<organism evidence="17 18">
    <name type="scientific">Sinocyclocheilus anshuiensis</name>
    <dbReference type="NCBI Taxonomy" id="1608454"/>
    <lineage>
        <taxon>Eukaryota</taxon>
        <taxon>Metazoa</taxon>
        <taxon>Chordata</taxon>
        <taxon>Craniata</taxon>
        <taxon>Vertebrata</taxon>
        <taxon>Euteleostomi</taxon>
        <taxon>Actinopterygii</taxon>
        <taxon>Neopterygii</taxon>
        <taxon>Teleostei</taxon>
        <taxon>Ostariophysi</taxon>
        <taxon>Cypriniformes</taxon>
        <taxon>Cyprinidae</taxon>
        <taxon>Cyprininae</taxon>
        <taxon>Sinocyclocheilus</taxon>
    </lineage>
</organism>
<dbReference type="PROSITE" id="PS50026">
    <property type="entry name" value="EGF_3"/>
    <property type="match status" value="2"/>
</dbReference>
<reference evidence="17" key="2">
    <citation type="submission" date="2025-09" db="UniProtKB">
        <authorList>
            <consortium name="Ensembl"/>
        </authorList>
    </citation>
    <scope>IDENTIFICATION</scope>
</reference>
<dbReference type="PROSITE" id="PS51406">
    <property type="entry name" value="FIBRINOGEN_C_2"/>
    <property type="match status" value="1"/>
</dbReference>
<evidence type="ECO:0000256" key="3">
    <source>
        <dbReference type="ARBA" id="ARBA00010241"/>
    </source>
</evidence>
<dbReference type="CDD" id="cd00110">
    <property type="entry name" value="LamG"/>
    <property type="match status" value="4"/>
</dbReference>
<evidence type="ECO:0000256" key="10">
    <source>
        <dbReference type="ARBA" id="ARBA00023157"/>
    </source>
</evidence>
<evidence type="ECO:0000259" key="15">
    <source>
        <dbReference type="PROSITE" id="PS50026"/>
    </source>
</evidence>
<dbReference type="PROSITE" id="PS50025">
    <property type="entry name" value="LAM_G_DOMAIN"/>
    <property type="match status" value="4"/>
</dbReference>
<dbReference type="SMART" id="SM00282">
    <property type="entry name" value="LamG"/>
    <property type="match status" value="4"/>
</dbReference>
<comment type="similarity">
    <text evidence="3">Belongs to the neurexin family.</text>
</comment>
<evidence type="ECO:0000256" key="2">
    <source>
        <dbReference type="ARBA" id="ARBA00004479"/>
    </source>
</evidence>
<feature type="transmembrane region" description="Helical" evidence="12">
    <location>
        <begin position="1065"/>
        <end position="1090"/>
    </location>
</feature>
<evidence type="ECO:0000256" key="12">
    <source>
        <dbReference type="SAM" id="Phobius"/>
    </source>
</evidence>
<dbReference type="AlphaFoldDB" id="A0A671SPV5"/>
<keyword evidence="9 12" id="KW-0472">Membrane</keyword>
<keyword evidence="5 12" id="KW-0812">Transmembrane</keyword>
<dbReference type="InterPro" id="IPR002181">
    <property type="entry name" value="Fibrinogen_a/b/g_C_dom"/>
</dbReference>
<reference evidence="17" key="1">
    <citation type="submission" date="2025-08" db="UniProtKB">
        <authorList>
            <consortium name="Ensembl"/>
        </authorList>
    </citation>
    <scope>IDENTIFICATION</scope>
</reference>
<comment type="caution">
    <text evidence="11">Lacks conserved residue(s) required for the propagation of feature annotation.</text>
</comment>
<keyword evidence="8 12" id="KW-1133">Transmembrane helix</keyword>
<dbReference type="InterPro" id="IPR036056">
    <property type="entry name" value="Fibrinogen-like_C"/>
</dbReference>
<dbReference type="SMART" id="SM00181">
    <property type="entry name" value="EGF"/>
    <property type="match status" value="2"/>
</dbReference>
<name>A0A671SPV5_9TELE</name>
<keyword evidence="7" id="KW-0677">Repeat</keyword>
<evidence type="ECO:0000256" key="11">
    <source>
        <dbReference type="PROSITE-ProRule" id="PRU00076"/>
    </source>
</evidence>
<feature type="domain" description="Laminin G" evidence="14">
    <location>
        <begin position="856"/>
        <end position="1039"/>
    </location>
</feature>
<feature type="domain" description="Laminin G" evidence="14">
    <location>
        <begin position="255"/>
        <end position="424"/>
    </location>
</feature>
<evidence type="ECO:0000313" key="18">
    <source>
        <dbReference type="Proteomes" id="UP000472260"/>
    </source>
</evidence>
<dbReference type="InterPro" id="IPR050372">
    <property type="entry name" value="Neurexin-related_CASP"/>
</dbReference>
<feature type="domain" description="Fibrinogen C-terminal" evidence="16">
    <location>
        <begin position="462"/>
        <end position="514"/>
    </location>
</feature>
<evidence type="ECO:0000259" key="14">
    <source>
        <dbReference type="PROSITE" id="PS50025"/>
    </source>
</evidence>
<dbReference type="InterPro" id="IPR013320">
    <property type="entry name" value="ConA-like_dom_sf"/>
</dbReference>
<evidence type="ECO:0000256" key="4">
    <source>
        <dbReference type="ARBA" id="ARBA00022536"/>
    </source>
</evidence>
<dbReference type="Gene3D" id="2.60.120.260">
    <property type="entry name" value="Galactose-binding domain-like"/>
    <property type="match status" value="1"/>
</dbReference>
<sequence>VSVHAQECCQDPELCTFSGNANSDGIVHHKLSHSIRTRFLRFLPVDWSPGGWMGFRVEVYGCAYKSDVADFNGRSSLLYRFNQKSTSTVKDVISLRFKSQRGDGVLVHGEGQRGDYITLELHKGRLALHINLDDVKIYPSSGHVSVFLGSLLDDQHWHSVLIERFNKQINFTVDRLAKHVRTGGLDDSLEVDYELSFGGIPLPGKPGTFLRKNFHGCMENLYYNGVNIIDLAKRRKPQIYSGNVTFTCSEPQLVSATFLSSSSSFLSLPLDAATETLSVTFQFRTWNREGMLLSAWLRRDSERLLLLLIHGQLRLTHHRSALQSQALSDGQWHTVSISVGGFQVSLSVDDEPPSTMQLKDIAQPERSVLIGGCPSVLTNLGCWNPTLAYQGCMRSVIINNQPINFYLVQQGLLGNYSKLQFDICGIRDRCLPNYCEHDGECSQSWNTFFCDCSGTGYTGATCHNSIFEPSCEAHRLTGSASGFFSIDPDGSGPLKSTVIYCNITDDKVWTVVNHNSTEMVRVQGSSLQKPHVMKFNYSTSLEQLRTLVGRSEQCQQEVVYLCRKSRLFNTWDGTPLSWWLDRQCACSLDENCIDMNHFCNCDADRSSWENDTGVLSYKEHLPVTEILVGDTNRSGSEAIYRVGSLHCYGDRFLWNAASFYQESSYLHFPMLQAELSVDISLYFKTTAPSGVFLENLGTKDFIRVELSAPSVVTFTFDVGNGPMVLTVKSHVPLNDKQWHYVRAERNVKAASLQVDQLPLRFLEAPSEGHTHLQLNSQLFIGGTASRQRGFLGSGCLGHCSSQNSLCHNRGKCIEKSSGYICDCTHSAYGGPNCKKEVSVSFESGSSVTYTFQEPFSVMHNHSRQSSAIFAQSSNSRESIAFSFLTTQTPAMLLTVNTYHQQYMAIILAHNGSLQIWYRLSREKEPDIFTPTSLNLANGELHRVQIHREGRDMYVQIDKDTNLKYSLSTDKELIKIRSLTLGKVTGRAGVDEEVLQAGSRGFIGCLSSVQFNHLAPIKAAILNRGSSLVNVLGNLVESNCGELADKSSSRSLSGKKLMNAAQSDSAVIGGLIAAVVLITLCAVAVMTRFLYRHRNERTRQMASVKEKDHQPRPELRYRAELDLHSAMRDSRKEYFI</sequence>
<dbReference type="SUPFAM" id="SSF57196">
    <property type="entry name" value="EGF/Laminin"/>
    <property type="match status" value="1"/>
</dbReference>
<feature type="domain" description="Laminin G" evidence="14">
    <location>
        <begin position="68"/>
        <end position="248"/>
    </location>
</feature>
<dbReference type="Pfam" id="PF02210">
    <property type="entry name" value="Laminin_G_2"/>
    <property type="match status" value="4"/>
</dbReference>
<dbReference type="GO" id="GO:0016020">
    <property type="term" value="C:membrane"/>
    <property type="evidence" value="ECO:0007669"/>
    <property type="project" value="UniProtKB-SubCell"/>
</dbReference>
<feature type="domain" description="F5/8 type C" evidence="13">
    <location>
        <begin position="1"/>
        <end position="62"/>
    </location>
</feature>
<dbReference type="Gene3D" id="2.60.120.1000">
    <property type="match status" value="1"/>
</dbReference>
<dbReference type="InterPro" id="IPR001791">
    <property type="entry name" value="Laminin_G"/>
</dbReference>
<evidence type="ECO:0000256" key="5">
    <source>
        <dbReference type="ARBA" id="ARBA00022692"/>
    </source>
</evidence>
<feature type="domain" description="Laminin G" evidence="14">
    <location>
        <begin position="655"/>
        <end position="833"/>
    </location>
</feature>
<dbReference type="Gene3D" id="2.10.25.10">
    <property type="entry name" value="Laminin"/>
    <property type="match status" value="1"/>
</dbReference>
<gene>
    <name evidence="17" type="primary">cntnap5b</name>
</gene>
<proteinExistence type="inferred from homology"/>
<evidence type="ECO:0000256" key="8">
    <source>
        <dbReference type="ARBA" id="ARBA00022989"/>
    </source>
</evidence>
<dbReference type="Gene3D" id="2.60.120.200">
    <property type="match status" value="4"/>
</dbReference>
<dbReference type="SUPFAM" id="SSF56496">
    <property type="entry name" value="Fibrinogen C-terminal domain-like"/>
    <property type="match status" value="1"/>
</dbReference>
<evidence type="ECO:0000256" key="1">
    <source>
        <dbReference type="ARBA" id="ARBA00003165"/>
    </source>
</evidence>
<keyword evidence="4 11" id="KW-0245">EGF-like domain</keyword>
<evidence type="ECO:0000259" key="16">
    <source>
        <dbReference type="PROSITE" id="PS51406"/>
    </source>
</evidence>
<dbReference type="Ensembl" id="ENSSANT00000103835.1">
    <property type="protein sequence ID" value="ENSSANP00000097775.1"/>
    <property type="gene ID" value="ENSSANG00000047745.1"/>
</dbReference>
<dbReference type="Proteomes" id="UP000472260">
    <property type="component" value="Unassembled WGS sequence"/>
</dbReference>
<keyword evidence="10" id="KW-1015">Disulfide bond</keyword>
<feature type="domain" description="EGF-like" evidence="15">
    <location>
        <begin position="426"/>
        <end position="463"/>
    </location>
</feature>
<accession>A0A671SPV5</accession>